<feature type="active site" description="For ring-opening step" evidence="3">
    <location>
        <position position="152"/>
    </location>
</feature>
<sequence length="267" mass="29397">MQIRFEAAPLWCRRKSVKVLIKPNAQAIGSEVADTIEALLKEKPAAVLGVATGSSPLPVYAELIRRHREEGLSFADSQAFMLDEYVNIRADHPERYFNFIDRHFSSQVDFAEGAVHGPNGLAEIPELEARDYDDSIEAAGGVDFQILGVGSNGHIAFNEPGSTQDSRTRTIALTEQTRHDNARFFDGDVSQVPKLALTQGLGTIMEARSIVMIALGEGKADAVRELVEGKARREWPVTILQRHPNVVVYLDEAAASKLSNPADYREN</sequence>
<name>A0A6B8W3K9_9CORY</name>
<dbReference type="HAMAP" id="MF_01241">
    <property type="entry name" value="GlcN6P_deamin"/>
    <property type="match status" value="1"/>
</dbReference>
<comment type="similarity">
    <text evidence="3">Belongs to the glucosamine/galactosamine-6-phosphate isomerase family. NagB subfamily.</text>
</comment>
<comment type="caution">
    <text evidence="3">Lacks conserved residue(s) required for the propagation of feature annotation.</text>
</comment>
<dbReference type="GO" id="GO:0019262">
    <property type="term" value="P:N-acetylneuraminate catabolic process"/>
    <property type="evidence" value="ECO:0007669"/>
    <property type="project" value="UniProtKB-UniRule"/>
</dbReference>
<dbReference type="AlphaFoldDB" id="A0A6B8W3K9"/>
<dbReference type="GO" id="GO:0005737">
    <property type="term" value="C:cytoplasm"/>
    <property type="evidence" value="ECO:0007669"/>
    <property type="project" value="TreeGrafter"/>
</dbReference>
<reference evidence="5 6" key="1">
    <citation type="submission" date="2019-11" db="EMBL/GenBank/DDBJ databases">
        <title>Complete genome sequence of Corynebacterium kalinowskii 1959, a novel Corynebacterium species isolated from soil of a small paddock in Vilsendorf, Germany.</title>
        <authorList>
            <person name="Schaffert L."/>
            <person name="Ruwe M."/>
            <person name="Milse J."/>
            <person name="Hanuschka K."/>
            <person name="Ortseifen V."/>
            <person name="Droste J."/>
            <person name="Brandt D."/>
            <person name="Schlueter L."/>
            <person name="Kutter Y."/>
            <person name="Vinke S."/>
            <person name="Viehoefer P."/>
            <person name="Jacob L."/>
            <person name="Luebke N.-C."/>
            <person name="Schulte-Berndt E."/>
            <person name="Hain C."/>
            <person name="Linder M."/>
            <person name="Schmidt P."/>
            <person name="Wollenschlaeger L."/>
            <person name="Luttermann T."/>
            <person name="Thieme E."/>
            <person name="Hassa J."/>
            <person name="Haak M."/>
            <person name="Wittchen M."/>
            <person name="Mentz A."/>
            <person name="Persicke M."/>
            <person name="Busche T."/>
            <person name="Ruckert C."/>
        </authorList>
    </citation>
    <scope>NUCLEOTIDE SEQUENCE [LARGE SCALE GENOMIC DNA]</scope>
    <source>
        <strain evidence="5 6">2039</strain>
    </source>
</reference>
<keyword evidence="6" id="KW-1185">Reference proteome</keyword>
<dbReference type="EMBL" id="CP046455">
    <property type="protein sequence ID" value="QGU08114.1"/>
    <property type="molecule type" value="Genomic_DNA"/>
</dbReference>
<feature type="active site" description="For ring-opening step" evidence="3">
    <location>
        <position position="159"/>
    </location>
</feature>
<evidence type="ECO:0000256" key="2">
    <source>
        <dbReference type="ARBA" id="ARBA00023277"/>
    </source>
</evidence>
<dbReference type="EC" id="3.5.99.6" evidence="3"/>
<comment type="function">
    <text evidence="3">Catalyzes the reversible isomerization-deamination of glucosamine 6-phosphate (GlcN6P) to form fructose 6-phosphate (Fru6P) and ammonium ion.</text>
</comment>
<dbReference type="Gene3D" id="3.40.50.1360">
    <property type="match status" value="1"/>
</dbReference>
<dbReference type="InterPro" id="IPR006148">
    <property type="entry name" value="Glc/Gal-6P_isomerase"/>
</dbReference>
<accession>A0A6B8W3K9</accession>
<organism evidence="5 6">
    <name type="scientific">Corynebacterium occultum</name>
    <dbReference type="NCBI Taxonomy" id="2675219"/>
    <lineage>
        <taxon>Bacteria</taxon>
        <taxon>Bacillati</taxon>
        <taxon>Actinomycetota</taxon>
        <taxon>Actinomycetes</taxon>
        <taxon>Mycobacteriales</taxon>
        <taxon>Corynebacteriaceae</taxon>
        <taxon>Corynebacterium</taxon>
    </lineage>
</organism>
<dbReference type="Proteomes" id="UP000424462">
    <property type="component" value="Chromosome"/>
</dbReference>
<dbReference type="GO" id="GO:0006046">
    <property type="term" value="P:N-acetylglucosamine catabolic process"/>
    <property type="evidence" value="ECO:0007669"/>
    <property type="project" value="UniProtKB-UniRule"/>
</dbReference>
<gene>
    <name evidence="3 5" type="primary">nagB</name>
    <name evidence="5" type="ORF">COCCU_11000</name>
</gene>
<proteinExistence type="inferred from homology"/>
<evidence type="ECO:0000259" key="4">
    <source>
        <dbReference type="Pfam" id="PF01182"/>
    </source>
</evidence>
<evidence type="ECO:0000313" key="5">
    <source>
        <dbReference type="EMBL" id="QGU08114.1"/>
    </source>
</evidence>
<dbReference type="InterPro" id="IPR004547">
    <property type="entry name" value="Glucosamine6P_isomerase"/>
</dbReference>
<evidence type="ECO:0000313" key="6">
    <source>
        <dbReference type="Proteomes" id="UP000424462"/>
    </source>
</evidence>
<dbReference type="InterPro" id="IPR018321">
    <property type="entry name" value="Glucosamine6P_isomerase_CS"/>
</dbReference>
<dbReference type="GO" id="GO:0004342">
    <property type="term" value="F:glucosamine-6-phosphate deaminase activity"/>
    <property type="evidence" value="ECO:0007669"/>
    <property type="project" value="UniProtKB-UniRule"/>
</dbReference>
<comment type="catalytic activity">
    <reaction evidence="3">
        <text>alpha-D-glucosamine 6-phosphate + H2O = beta-D-fructose 6-phosphate + NH4(+)</text>
        <dbReference type="Rhea" id="RHEA:12172"/>
        <dbReference type="ChEBI" id="CHEBI:15377"/>
        <dbReference type="ChEBI" id="CHEBI:28938"/>
        <dbReference type="ChEBI" id="CHEBI:57634"/>
        <dbReference type="ChEBI" id="CHEBI:75989"/>
        <dbReference type="EC" id="3.5.99.6"/>
    </reaction>
</comment>
<dbReference type="GO" id="GO:0005975">
    <property type="term" value="P:carbohydrate metabolic process"/>
    <property type="evidence" value="ECO:0007669"/>
    <property type="project" value="InterPro"/>
</dbReference>
<dbReference type="PROSITE" id="PS01161">
    <property type="entry name" value="GLC_GALNAC_ISOMERASE"/>
    <property type="match status" value="1"/>
</dbReference>
<dbReference type="UniPathway" id="UPA00629">
    <property type="reaction ID" value="UER00684"/>
</dbReference>
<dbReference type="Pfam" id="PF01182">
    <property type="entry name" value="Glucosamine_iso"/>
    <property type="match status" value="1"/>
</dbReference>
<dbReference type="SUPFAM" id="SSF100950">
    <property type="entry name" value="NagB/RpiA/CoA transferase-like"/>
    <property type="match status" value="1"/>
</dbReference>
<dbReference type="InterPro" id="IPR037171">
    <property type="entry name" value="NagB/RpiA_transferase-like"/>
</dbReference>
<evidence type="ECO:0000256" key="3">
    <source>
        <dbReference type="HAMAP-Rule" id="MF_01241"/>
    </source>
</evidence>
<dbReference type="PANTHER" id="PTHR11280">
    <property type="entry name" value="GLUCOSAMINE-6-PHOSPHATE ISOMERASE"/>
    <property type="match status" value="1"/>
</dbReference>
<evidence type="ECO:0000256" key="1">
    <source>
        <dbReference type="ARBA" id="ARBA00022801"/>
    </source>
</evidence>
<dbReference type="PANTHER" id="PTHR11280:SF5">
    <property type="entry name" value="GLUCOSAMINE-6-PHOSPHATE ISOMERASE"/>
    <property type="match status" value="1"/>
</dbReference>
<comment type="pathway">
    <text evidence="3">Amino-sugar metabolism; N-acetylneuraminate degradation; D-fructose 6-phosphate from N-acetylneuraminate: step 5/5.</text>
</comment>
<feature type="active site" description="Proton acceptor; for ring-opening step" evidence="3">
    <location>
        <position position="154"/>
    </location>
</feature>
<dbReference type="KEGG" id="cok:COCCU_11000"/>
<keyword evidence="1 3" id="KW-0378">Hydrolase</keyword>
<protein>
    <recommendedName>
        <fullName evidence="3">Glucosamine-6-phosphate deaminase</fullName>
        <ecNumber evidence="3">3.5.99.6</ecNumber>
    </recommendedName>
    <alternativeName>
        <fullName evidence="3">GlcN6P deaminase</fullName>
        <shortName evidence="3">GNPDA</shortName>
    </alternativeName>
    <alternativeName>
        <fullName evidence="3">Glucosamine-6-phosphate isomerase</fullName>
    </alternativeName>
</protein>
<dbReference type="NCBIfam" id="TIGR00502">
    <property type="entry name" value="nagB"/>
    <property type="match status" value="1"/>
</dbReference>
<dbReference type="GO" id="GO:0042802">
    <property type="term" value="F:identical protein binding"/>
    <property type="evidence" value="ECO:0007669"/>
    <property type="project" value="TreeGrafter"/>
</dbReference>
<dbReference type="GO" id="GO:0006043">
    <property type="term" value="P:glucosamine catabolic process"/>
    <property type="evidence" value="ECO:0007669"/>
    <property type="project" value="TreeGrafter"/>
</dbReference>
<keyword evidence="2 3" id="KW-0119">Carbohydrate metabolism</keyword>
<dbReference type="CDD" id="cd01399">
    <property type="entry name" value="GlcN6P_deaminase"/>
    <property type="match status" value="1"/>
</dbReference>
<feature type="active site" description="Proton acceptor; for enolization step" evidence="3">
    <location>
        <position position="83"/>
    </location>
</feature>
<feature type="domain" description="Glucosamine/galactosamine-6-phosphate isomerase" evidence="4">
    <location>
        <begin position="25"/>
        <end position="244"/>
    </location>
</feature>